<dbReference type="NCBIfam" id="NF007039">
    <property type="entry name" value="PRK09496.3-2"/>
    <property type="match status" value="1"/>
</dbReference>
<keyword evidence="10" id="KW-1185">Reference proteome</keyword>
<keyword evidence="5" id="KW-0520">NAD</keyword>
<keyword evidence="2" id="KW-0813">Transport</keyword>
<feature type="domain" description="RCK C-terminal" evidence="8">
    <location>
        <begin position="141"/>
        <end position="222"/>
    </location>
</feature>
<keyword evidence="4" id="KW-0630">Potassium</keyword>
<dbReference type="AlphaFoldDB" id="A0A517QXU4"/>
<protein>
    <recommendedName>
        <fullName evidence="1">Trk system potassium uptake protein TrkA</fullName>
    </recommendedName>
</protein>
<feature type="domain" description="RCK C-terminal" evidence="8">
    <location>
        <begin position="364"/>
        <end position="445"/>
    </location>
</feature>
<evidence type="ECO:0000256" key="3">
    <source>
        <dbReference type="ARBA" id="ARBA00022538"/>
    </source>
</evidence>
<dbReference type="PROSITE" id="PS51202">
    <property type="entry name" value="RCK_C"/>
    <property type="match status" value="2"/>
</dbReference>
<evidence type="ECO:0000256" key="5">
    <source>
        <dbReference type="ARBA" id="ARBA00023027"/>
    </source>
</evidence>
<accession>A0A517QXU4</accession>
<dbReference type="EMBL" id="CP036268">
    <property type="protein sequence ID" value="QDT36459.1"/>
    <property type="molecule type" value="Genomic_DNA"/>
</dbReference>
<dbReference type="PROSITE" id="PS51201">
    <property type="entry name" value="RCK_N"/>
    <property type="match status" value="2"/>
</dbReference>
<dbReference type="KEGG" id="svp:Pan189_08160"/>
<evidence type="ECO:0000259" key="8">
    <source>
        <dbReference type="PROSITE" id="PS51202"/>
    </source>
</evidence>
<name>A0A517QXU4_9PLAN</name>
<dbReference type="InterPro" id="IPR006037">
    <property type="entry name" value="RCK_C"/>
</dbReference>
<dbReference type="InterPro" id="IPR036721">
    <property type="entry name" value="RCK_C_sf"/>
</dbReference>
<gene>
    <name evidence="9" type="primary">trkA</name>
    <name evidence="9" type="ORF">Pan189_08160</name>
</gene>
<organism evidence="9 10">
    <name type="scientific">Stratiformator vulcanicus</name>
    <dbReference type="NCBI Taxonomy" id="2527980"/>
    <lineage>
        <taxon>Bacteria</taxon>
        <taxon>Pseudomonadati</taxon>
        <taxon>Planctomycetota</taxon>
        <taxon>Planctomycetia</taxon>
        <taxon>Planctomycetales</taxon>
        <taxon>Planctomycetaceae</taxon>
        <taxon>Stratiformator</taxon>
    </lineage>
</organism>
<dbReference type="InterPro" id="IPR036291">
    <property type="entry name" value="NAD(P)-bd_dom_sf"/>
</dbReference>
<feature type="domain" description="RCK N-terminal" evidence="7">
    <location>
        <begin position="227"/>
        <end position="344"/>
    </location>
</feature>
<evidence type="ECO:0000313" key="9">
    <source>
        <dbReference type="EMBL" id="QDT36459.1"/>
    </source>
</evidence>
<sequence>MNIVILGGGTVGTSIARTLCNNGHDVCLVDSSRDVLDRLEESLDIQTVRGNGCDAVTLFQAGVQSADLYLGVTNLDEVNLIGSSLAKQMGAARSVARIYNEAYRDASTFDYRRHFGVDRLLSLEFLTALELAKSIRARGLFTIENFLRGGVEVQEVAVEPHSRAAGKKLFELKMRKGVRIGFITRDRQTRIATAEDLLEPGIFVTLMGTSDSIAKVKSLFESGTPERMRVVIGGGGEIGYNLARVLERGRFETVILESDAQRCEELASKLDHATVLNADVTRRAEMEDARVGKCDAFVAATGRDEDNIICGVEARELGAKKIMSVVRRPDYANVLGKLGIDAAVSPRQVMARQVLGMVQSGVVMSRYDVAGGEAEVYEVEVVAGSPITESPLKEQDLSHGIIAAIERENFVKVPGADDTLKAGDIALVLAQSATAEDTLKPFQPVR</sequence>
<dbReference type="GO" id="GO:0005886">
    <property type="term" value="C:plasma membrane"/>
    <property type="evidence" value="ECO:0007669"/>
    <property type="project" value="InterPro"/>
</dbReference>
<keyword evidence="3" id="KW-0633">Potassium transport</keyword>
<dbReference type="PRINTS" id="PR00335">
    <property type="entry name" value="KUPTAKETRKA"/>
</dbReference>
<evidence type="ECO:0000259" key="7">
    <source>
        <dbReference type="PROSITE" id="PS51201"/>
    </source>
</evidence>
<evidence type="ECO:0000256" key="6">
    <source>
        <dbReference type="ARBA" id="ARBA00023065"/>
    </source>
</evidence>
<dbReference type="Pfam" id="PF02080">
    <property type="entry name" value="TrkA_C"/>
    <property type="match status" value="2"/>
</dbReference>
<dbReference type="SUPFAM" id="SSF51735">
    <property type="entry name" value="NAD(P)-binding Rossmann-fold domains"/>
    <property type="match status" value="2"/>
</dbReference>
<evidence type="ECO:0000256" key="2">
    <source>
        <dbReference type="ARBA" id="ARBA00022448"/>
    </source>
</evidence>
<dbReference type="Proteomes" id="UP000317318">
    <property type="component" value="Chromosome"/>
</dbReference>
<evidence type="ECO:0000256" key="1">
    <source>
        <dbReference type="ARBA" id="ARBA00017378"/>
    </source>
</evidence>
<feature type="domain" description="RCK N-terminal" evidence="7">
    <location>
        <begin position="1"/>
        <end position="121"/>
    </location>
</feature>
<dbReference type="InterPro" id="IPR050721">
    <property type="entry name" value="Trk_Ktr_HKT_K-transport"/>
</dbReference>
<dbReference type="InterPro" id="IPR006036">
    <property type="entry name" value="K_uptake_TrkA"/>
</dbReference>
<evidence type="ECO:0000256" key="4">
    <source>
        <dbReference type="ARBA" id="ARBA00022958"/>
    </source>
</evidence>
<reference evidence="9 10" key="1">
    <citation type="submission" date="2019-02" db="EMBL/GenBank/DDBJ databases">
        <title>Deep-cultivation of Planctomycetes and their phenomic and genomic characterization uncovers novel biology.</title>
        <authorList>
            <person name="Wiegand S."/>
            <person name="Jogler M."/>
            <person name="Boedeker C."/>
            <person name="Pinto D."/>
            <person name="Vollmers J."/>
            <person name="Rivas-Marin E."/>
            <person name="Kohn T."/>
            <person name="Peeters S.H."/>
            <person name="Heuer A."/>
            <person name="Rast P."/>
            <person name="Oberbeckmann S."/>
            <person name="Bunk B."/>
            <person name="Jeske O."/>
            <person name="Meyerdierks A."/>
            <person name="Storesund J.E."/>
            <person name="Kallscheuer N."/>
            <person name="Luecker S."/>
            <person name="Lage O.M."/>
            <person name="Pohl T."/>
            <person name="Merkel B.J."/>
            <person name="Hornburger P."/>
            <person name="Mueller R.-W."/>
            <person name="Bruemmer F."/>
            <person name="Labrenz M."/>
            <person name="Spormann A.M."/>
            <person name="Op den Camp H."/>
            <person name="Overmann J."/>
            <person name="Amann R."/>
            <person name="Jetten M.S.M."/>
            <person name="Mascher T."/>
            <person name="Medema M.H."/>
            <person name="Devos D.P."/>
            <person name="Kaster A.-K."/>
            <person name="Ovreas L."/>
            <person name="Rohde M."/>
            <person name="Galperin M.Y."/>
            <person name="Jogler C."/>
        </authorList>
    </citation>
    <scope>NUCLEOTIDE SEQUENCE [LARGE SCALE GENOMIC DNA]</scope>
    <source>
        <strain evidence="9 10">Pan189</strain>
    </source>
</reference>
<keyword evidence="6" id="KW-0406">Ion transport</keyword>
<dbReference type="GO" id="GO:0015079">
    <property type="term" value="F:potassium ion transmembrane transporter activity"/>
    <property type="evidence" value="ECO:0007669"/>
    <property type="project" value="InterPro"/>
</dbReference>
<dbReference type="PANTHER" id="PTHR43833">
    <property type="entry name" value="POTASSIUM CHANNEL PROTEIN 2-RELATED-RELATED"/>
    <property type="match status" value="1"/>
</dbReference>
<dbReference type="PANTHER" id="PTHR43833:SF5">
    <property type="entry name" value="TRK SYSTEM POTASSIUM UPTAKE PROTEIN TRKA"/>
    <property type="match status" value="1"/>
</dbReference>
<dbReference type="RefSeq" id="WP_145362662.1">
    <property type="nucleotide sequence ID" value="NZ_CP036268.1"/>
</dbReference>
<dbReference type="Gene3D" id="3.30.70.1450">
    <property type="entry name" value="Regulator of K+ conductance, C-terminal domain"/>
    <property type="match status" value="2"/>
</dbReference>
<dbReference type="SUPFAM" id="SSF116726">
    <property type="entry name" value="TrkA C-terminal domain-like"/>
    <property type="match status" value="2"/>
</dbReference>
<evidence type="ECO:0000313" key="10">
    <source>
        <dbReference type="Proteomes" id="UP000317318"/>
    </source>
</evidence>
<proteinExistence type="predicted"/>
<dbReference type="OrthoDB" id="9775180at2"/>
<dbReference type="Pfam" id="PF02254">
    <property type="entry name" value="TrkA_N"/>
    <property type="match status" value="2"/>
</dbReference>
<dbReference type="Gene3D" id="3.40.50.720">
    <property type="entry name" value="NAD(P)-binding Rossmann-like Domain"/>
    <property type="match status" value="2"/>
</dbReference>
<dbReference type="InterPro" id="IPR003148">
    <property type="entry name" value="RCK_N"/>
</dbReference>